<dbReference type="RefSeq" id="XP_011683767.2">
    <property type="nucleotide sequence ID" value="XM_011685465.2"/>
</dbReference>
<dbReference type="InterPro" id="IPR032354">
    <property type="entry name" value="FOXP-CC"/>
</dbReference>
<sequence>MSETLANSAGASPDSKQRITSENDVRSNSDIPKKSETLSMLSGSEKSLHSGGGSVGGQSNHHLQLQHLLMPPGATQTLSAQQMQSLLQGQVLSQHQLQQLVLQQQSFLQQQQLQEQATLLQQMQAAAVAAASGDAGKAQAKLSPHQQQLHSLALQQAHMIQLQAQQQAVASGQMMLPPRLQQAMSVSELQSLWKEVSSPEDVKSAPTSSVASMLPGLSGHHRHMMNGLLDGSHIHPGFLLAHQGMMMPHEDRLANPNNHPLYAHGMCKWPGCETVCEDFPAFLKHLSTEHALDDRSTAQARVQMQVVNQLEIQLTKERERLAAMMAHLHMKPPIDSKQETPKSSVQSSPSLSKPVSVVQHTAPSLPMVPSSTPPVPITSIASAPYHVSLASGTPKIPPLIPVSTQAAVQSLMSQALRSPLHIKQQQQQFQLHPANNQSHKLTSHHVTPGGPIRRRNSEKYGLSLSTAEIHHNSDFYKNTDVRPPFTYAALIRQGIIDAPDRQLTLNEIYNWFTRTFAYFRRNAATWKNAVRHNLSLHKCFVRVENVKGAVWTVDEIEFMKRRPQRMGRPSLSSYSLNTPPSTPNTPTTPISKSVDMLPTEDMPLNLETHMHPMGGSLPLLSDAAAAAADHAIQVLDNEEDDLDGDEYPGDPRGRYPGDERDTYPEEERERYLLEVEDRGEYPGGERGGGDPFPDDDRDSYPQCGSAPHPDTCRDVYPPGRERSPGDAVSEGELHYRVEQRERFASEESERFMAEERFRRAAEEDRYAREGEEEAAALEREERETYPRGLREEEEEEEDIGEVEERVRNAAIGDELVEEDDEMEDERDPREEANHAIADLIEHQSAANRRKVGQLTMEQLKRMMHHNPMMMIPVPTNGQSEHHPEPSLEGPSQGVM</sequence>
<evidence type="ECO:0000256" key="6">
    <source>
        <dbReference type="ARBA" id="ARBA00023015"/>
    </source>
</evidence>
<feature type="region of interest" description="Disordered" evidence="11">
    <location>
        <begin position="636"/>
        <end position="853"/>
    </location>
</feature>
<feature type="region of interest" description="Disordered" evidence="11">
    <location>
        <begin position="423"/>
        <end position="453"/>
    </location>
</feature>
<dbReference type="InterPro" id="IPR001766">
    <property type="entry name" value="Fork_head_dom"/>
</dbReference>
<dbReference type="FunFam" id="1.10.10.10:FF:000010">
    <property type="entry name" value="Forkhead box P2 isoform B"/>
    <property type="match status" value="1"/>
</dbReference>
<evidence type="ECO:0000256" key="5">
    <source>
        <dbReference type="ARBA" id="ARBA00022833"/>
    </source>
</evidence>
<evidence type="ECO:0000256" key="4">
    <source>
        <dbReference type="ARBA" id="ARBA00022771"/>
    </source>
</evidence>
<dbReference type="OMA" id="HDEETNH"/>
<protein>
    <recommendedName>
        <fullName evidence="12">Fork-head domain-containing protein</fullName>
    </recommendedName>
</protein>
<feature type="compositionally biased region" description="Basic and acidic residues" evidence="11">
    <location>
        <begin position="649"/>
        <end position="680"/>
    </location>
</feature>
<keyword evidence="14" id="KW-1185">Reference proteome</keyword>
<evidence type="ECO:0000313" key="14">
    <source>
        <dbReference type="Proteomes" id="UP000007110"/>
    </source>
</evidence>
<evidence type="ECO:0000256" key="11">
    <source>
        <dbReference type="SAM" id="MobiDB-lite"/>
    </source>
</evidence>
<dbReference type="KEGG" id="spu:577677"/>
<dbReference type="InterPro" id="IPR036390">
    <property type="entry name" value="WH_DNA-bd_sf"/>
</dbReference>
<comment type="subcellular location">
    <subcellularLocation>
        <location evidence="1 10">Nucleus</location>
    </subcellularLocation>
</comment>
<feature type="compositionally biased region" description="Basic and acidic residues" evidence="11">
    <location>
        <begin position="15"/>
        <end position="36"/>
    </location>
</feature>
<dbReference type="InterPro" id="IPR047412">
    <property type="entry name" value="FH_FOXP1_P2"/>
</dbReference>
<evidence type="ECO:0000256" key="8">
    <source>
        <dbReference type="ARBA" id="ARBA00023163"/>
    </source>
</evidence>
<dbReference type="OrthoDB" id="5830876at2759"/>
<keyword evidence="4" id="KW-0863">Zinc-finger</keyword>
<evidence type="ECO:0000256" key="10">
    <source>
        <dbReference type="PROSITE-ProRule" id="PRU00089"/>
    </source>
</evidence>
<evidence type="ECO:0000313" key="13">
    <source>
        <dbReference type="EnsemblMetazoa" id="XP_011683767"/>
    </source>
</evidence>
<keyword evidence="2" id="KW-0678">Repressor</keyword>
<feature type="region of interest" description="Disordered" evidence="11">
    <location>
        <begin position="1"/>
        <end position="59"/>
    </location>
</feature>
<reference evidence="13" key="2">
    <citation type="submission" date="2021-01" db="UniProtKB">
        <authorList>
            <consortium name="EnsemblMetazoa"/>
        </authorList>
    </citation>
    <scope>IDENTIFICATION</scope>
</reference>
<feature type="region of interest" description="Disordered" evidence="11">
    <location>
        <begin position="868"/>
        <end position="895"/>
    </location>
</feature>
<dbReference type="InterPro" id="IPR036388">
    <property type="entry name" value="WH-like_DNA-bd_sf"/>
</dbReference>
<feature type="compositionally biased region" description="Low complexity" evidence="11">
    <location>
        <begin position="341"/>
        <end position="355"/>
    </location>
</feature>
<evidence type="ECO:0000259" key="12">
    <source>
        <dbReference type="PROSITE" id="PS50039"/>
    </source>
</evidence>
<keyword evidence="3" id="KW-0479">Metal-binding</keyword>
<dbReference type="GO" id="GO:0005634">
    <property type="term" value="C:nucleus"/>
    <property type="evidence" value="ECO:0000318"/>
    <property type="project" value="GO_Central"/>
</dbReference>
<dbReference type="PRINTS" id="PR00053">
    <property type="entry name" value="FORKHEAD"/>
</dbReference>
<feature type="domain" description="Fork-head" evidence="12">
    <location>
        <begin position="482"/>
        <end position="555"/>
    </location>
</feature>
<dbReference type="Pfam" id="PF00250">
    <property type="entry name" value="Forkhead"/>
    <property type="match status" value="1"/>
</dbReference>
<feature type="compositionally biased region" description="Acidic residues" evidence="11">
    <location>
        <begin position="636"/>
        <end position="648"/>
    </location>
</feature>
<feature type="compositionally biased region" description="Low complexity" evidence="11">
    <location>
        <begin position="569"/>
        <end position="589"/>
    </location>
</feature>
<evidence type="ECO:0000256" key="3">
    <source>
        <dbReference type="ARBA" id="ARBA00022723"/>
    </source>
</evidence>
<organism evidence="13 14">
    <name type="scientific">Strongylocentrotus purpuratus</name>
    <name type="common">Purple sea urchin</name>
    <dbReference type="NCBI Taxonomy" id="7668"/>
    <lineage>
        <taxon>Eukaryota</taxon>
        <taxon>Metazoa</taxon>
        <taxon>Echinodermata</taxon>
        <taxon>Eleutherozoa</taxon>
        <taxon>Echinozoa</taxon>
        <taxon>Echinoidea</taxon>
        <taxon>Euechinoidea</taxon>
        <taxon>Echinacea</taxon>
        <taxon>Camarodonta</taxon>
        <taxon>Echinidea</taxon>
        <taxon>Strongylocentrotidae</taxon>
        <taxon>Strongylocentrotus</taxon>
    </lineage>
</organism>
<feature type="compositionally biased region" description="Polar residues" evidence="11">
    <location>
        <begin position="1"/>
        <end position="10"/>
    </location>
</feature>
<reference evidence="14" key="1">
    <citation type="submission" date="2015-02" db="EMBL/GenBank/DDBJ databases">
        <title>Genome sequencing for Strongylocentrotus purpuratus.</title>
        <authorList>
            <person name="Murali S."/>
            <person name="Liu Y."/>
            <person name="Vee V."/>
            <person name="English A."/>
            <person name="Wang M."/>
            <person name="Skinner E."/>
            <person name="Han Y."/>
            <person name="Muzny D.M."/>
            <person name="Worley K.C."/>
            <person name="Gibbs R.A."/>
        </authorList>
    </citation>
    <scope>NUCLEOTIDE SEQUENCE</scope>
</reference>
<feature type="compositionally biased region" description="Acidic residues" evidence="11">
    <location>
        <begin position="791"/>
        <end position="801"/>
    </location>
</feature>
<dbReference type="Proteomes" id="UP000007110">
    <property type="component" value="Unassembled WGS sequence"/>
</dbReference>
<dbReference type="GO" id="GO:0000978">
    <property type="term" value="F:RNA polymerase II cis-regulatory region sequence-specific DNA binding"/>
    <property type="evidence" value="ECO:0000318"/>
    <property type="project" value="GO_Central"/>
</dbReference>
<dbReference type="SUPFAM" id="SSF46785">
    <property type="entry name" value="Winged helix' DNA-binding domain"/>
    <property type="match status" value="1"/>
</dbReference>
<dbReference type="GO" id="GO:0001227">
    <property type="term" value="F:DNA-binding transcription repressor activity, RNA polymerase II-specific"/>
    <property type="evidence" value="ECO:0000318"/>
    <property type="project" value="GO_Central"/>
</dbReference>
<feature type="compositionally biased region" description="Basic and acidic residues" evidence="11">
    <location>
        <begin position="731"/>
        <end position="769"/>
    </location>
</feature>
<accession>A0A7M7HK86</accession>
<dbReference type="SMART" id="SM00339">
    <property type="entry name" value="FH"/>
    <property type="match status" value="1"/>
</dbReference>
<evidence type="ECO:0000256" key="9">
    <source>
        <dbReference type="ARBA" id="ARBA00023242"/>
    </source>
</evidence>
<keyword evidence="5" id="KW-0862">Zinc</keyword>
<keyword evidence="7 10" id="KW-0238">DNA-binding</keyword>
<dbReference type="PROSITE" id="PS50039">
    <property type="entry name" value="FORK_HEAD_3"/>
    <property type="match status" value="1"/>
</dbReference>
<dbReference type="Gene3D" id="1.10.10.10">
    <property type="entry name" value="Winged helix-like DNA-binding domain superfamily/Winged helix DNA-binding domain"/>
    <property type="match status" value="1"/>
</dbReference>
<dbReference type="InterPro" id="IPR030456">
    <property type="entry name" value="TF_fork_head_CS_2"/>
</dbReference>
<dbReference type="Gene3D" id="1.20.5.340">
    <property type="match status" value="1"/>
</dbReference>
<feature type="region of interest" description="Disordered" evidence="11">
    <location>
        <begin position="331"/>
        <end position="355"/>
    </location>
</feature>
<dbReference type="PANTHER" id="PTHR45796:SF4">
    <property type="entry name" value="FORKHEAD BOX P, ISOFORM C"/>
    <property type="match status" value="1"/>
</dbReference>
<dbReference type="InterPro" id="IPR050998">
    <property type="entry name" value="FOXP"/>
</dbReference>
<keyword evidence="9 10" id="KW-0539">Nucleus</keyword>
<keyword evidence="8" id="KW-0804">Transcription</keyword>
<dbReference type="GeneID" id="577677"/>
<feature type="DNA-binding region" description="Fork-head" evidence="10">
    <location>
        <begin position="482"/>
        <end position="555"/>
    </location>
</feature>
<dbReference type="Pfam" id="PF16159">
    <property type="entry name" value="FOXP-CC"/>
    <property type="match status" value="1"/>
</dbReference>
<feature type="compositionally biased region" description="Acidic residues" evidence="11">
    <location>
        <begin position="814"/>
        <end position="825"/>
    </location>
</feature>
<dbReference type="FunCoup" id="A0A7M7HK86">
    <property type="interactions" value="753"/>
</dbReference>
<feature type="compositionally biased region" description="Gly residues" evidence="11">
    <location>
        <begin position="681"/>
        <end position="690"/>
    </location>
</feature>
<dbReference type="PROSITE" id="PS00658">
    <property type="entry name" value="FORK_HEAD_2"/>
    <property type="match status" value="1"/>
</dbReference>
<feature type="region of interest" description="Disordered" evidence="11">
    <location>
        <begin position="564"/>
        <end position="596"/>
    </location>
</feature>
<proteinExistence type="predicted"/>
<dbReference type="AlphaFoldDB" id="A0A7M7HK86"/>
<name>A0A7M7HK86_STRPU</name>
<dbReference type="PANTHER" id="PTHR45796">
    <property type="entry name" value="FORKHEAD BOX P, ISOFORM C"/>
    <property type="match status" value="1"/>
</dbReference>
<dbReference type="CDD" id="cd20065">
    <property type="entry name" value="FH_FOXP2"/>
    <property type="match status" value="1"/>
</dbReference>
<evidence type="ECO:0000256" key="2">
    <source>
        <dbReference type="ARBA" id="ARBA00022491"/>
    </source>
</evidence>
<keyword evidence="6" id="KW-0805">Transcription regulation</keyword>
<dbReference type="GO" id="GO:0008270">
    <property type="term" value="F:zinc ion binding"/>
    <property type="evidence" value="ECO:0007669"/>
    <property type="project" value="UniProtKB-KW"/>
</dbReference>
<dbReference type="EnsemblMetazoa" id="XM_011685465">
    <property type="protein sequence ID" value="XP_011683767"/>
    <property type="gene ID" value="LOC577677"/>
</dbReference>
<dbReference type="FunFam" id="1.20.5.340:FF:000005">
    <property type="entry name" value="Forkhead box P1, isoform CRA_f"/>
    <property type="match status" value="1"/>
</dbReference>
<dbReference type="InParanoid" id="A0A7M7HK86"/>
<dbReference type="GO" id="GO:0006357">
    <property type="term" value="P:regulation of transcription by RNA polymerase II"/>
    <property type="evidence" value="ECO:0000318"/>
    <property type="project" value="GO_Central"/>
</dbReference>
<feature type="compositionally biased region" description="Basic and acidic residues" evidence="11">
    <location>
        <begin position="776"/>
        <end position="790"/>
    </location>
</feature>
<evidence type="ECO:0000256" key="1">
    <source>
        <dbReference type="ARBA" id="ARBA00004123"/>
    </source>
</evidence>
<evidence type="ECO:0000256" key="7">
    <source>
        <dbReference type="ARBA" id="ARBA00023125"/>
    </source>
</evidence>